<dbReference type="EMBL" id="CAJVPZ010027912">
    <property type="protein sequence ID" value="CAG8729719.1"/>
    <property type="molecule type" value="Genomic_DNA"/>
</dbReference>
<evidence type="ECO:0000313" key="3">
    <source>
        <dbReference type="Proteomes" id="UP000789396"/>
    </source>
</evidence>
<comment type="caution">
    <text evidence="2">The sequence shown here is derived from an EMBL/GenBank/DDBJ whole genome shotgun (WGS) entry which is preliminary data.</text>
</comment>
<protein>
    <submittedName>
        <fullName evidence="2">15152_t:CDS:1</fullName>
    </submittedName>
</protein>
<sequence>LTIASVIIDDANRSLINKKKEANSDEANDFWKGVEHDRNAKEFEAILENLDVIKRTSENYQEENFIDSNKNNYSLRKKQRQNYNEEEMIKRQYQDRETSPSPRRQHAGNLLFDNSQESDESDTGIEP</sequence>
<feature type="region of interest" description="Disordered" evidence="1">
    <location>
        <begin position="64"/>
        <end position="127"/>
    </location>
</feature>
<gene>
    <name evidence="2" type="ORF">RFULGI_LOCUS12037</name>
</gene>
<evidence type="ECO:0000313" key="2">
    <source>
        <dbReference type="EMBL" id="CAG8729719.1"/>
    </source>
</evidence>
<keyword evidence="3" id="KW-1185">Reference proteome</keyword>
<accession>A0A9N9NFT1</accession>
<dbReference type="OrthoDB" id="2440606at2759"/>
<organism evidence="2 3">
    <name type="scientific">Racocetra fulgida</name>
    <dbReference type="NCBI Taxonomy" id="60492"/>
    <lineage>
        <taxon>Eukaryota</taxon>
        <taxon>Fungi</taxon>
        <taxon>Fungi incertae sedis</taxon>
        <taxon>Mucoromycota</taxon>
        <taxon>Glomeromycotina</taxon>
        <taxon>Glomeromycetes</taxon>
        <taxon>Diversisporales</taxon>
        <taxon>Gigasporaceae</taxon>
        <taxon>Racocetra</taxon>
    </lineage>
</organism>
<name>A0A9N9NFT1_9GLOM</name>
<feature type="compositionally biased region" description="Basic and acidic residues" evidence="1">
    <location>
        <begin position="87"/>
        <end position="98"/>
    </location>
</feature>
<feature type="non-terminal residue" evidence="2">
    <location>
        <position position="1"/>
    </location>
</feature>
<evidence type="ECO:0000256" key="1">
    <source>
        <dbReference type="SAM" id="MobiDB-lite"/>
    </source>
</evidence>
<feature type="non-terminal residue" evidence="2">
    <location>
        <position position="127"/>
    </location>
</feature>
<reference evidence="2" key="1">
    <citation type="submission" date="2021-06" db="EMBL/GenBank/DDBJ databases">
        <authorList>
            <person name="Kallberg Y."/>
            <person name="Tangrot J."/>
            <person name="Rosling A."/>
        </authorList>
    </citation>
    <scope>NUCLEOTIDE SEQUENCE</scope>
    <source>
        <strain evidence="2">IN212</strain>
    </source>
</reference>
<feature type="compositionally biased region" description="Acidic residues" evidence="1">
    <location>
        <begin position="116"/>
        <end position="127"/>
    </location>
</feature>
<dbReference type="AlphaFoldDB" id="A0A9N9NFT1"/>
<dbReference type="Proteomes" id="UP000789396">
    <property type="component" value="Unassembled WGS sequence"/>
</dbReference>
<proteinExistence type="predicted"/>